<gene>
    <name evidence="1" type="ORF">Pint_31218</name>
</gene>
<evidence type="ECO:0000313" key="2">
    <source>
        <dbReference type="Proteomes" id="UP001163603"/>
    </source>
</evidence>
<dbReference type="Proteomes" id="UP001163603">
    <property type="component" value="Chromosome 11"/>
</dbReference>
<sequence>MAEKKESIVMFPYMAQGHINPFLALALRIEKRNKYTIIFVNTPLNIKKLRSSLPLNSSIHLLEIPFNSSDHDLPPNSENLDSLPHHLFPSLLKASLSLKPHFRKLIYNLIHQENGQKPLCIISDMFLGWCIEIAQEFGIFHSIFITGGGFGSACYYSFWLNLPHRNTDSDEFVLPDFPEASTFHVTQMSEPLRVTDGSDSISVFHREELLCHWSKVDGILFNTVEEIDKLGLMYFRRKLGRQVWSIGPVILSPGSRRDFGVSSEVCKNWLDKKPSYSVLYVSFGSQNTISAWNMMQLAMALEGCGKNFIWVVRPPLGFDINSEFRANEWLPQGFEERIKDSGRGLLVHKWAPQVEILSHKSLSTFLSHCGWNSVLESLSHGVPMIGWPVAAEQFYNVKLLEDMIGVCVEVARGKRSEVFHEDIMEKIKLVMNESEKGKEMRGKALQVKAIINNAIKDEGNSKGSSMDAMDQFLNAALNLKTKGKFNNEV</sequence>
<comment type="caution">
    <text evidence="1">The sequence shown here is derived from an EMBL/GenBank/DDBJ whole genome shotgun (WGS) entry which is preliminary data.</text>
</comment>
<dbReference type="EMBL" id="CM047746">
    <property type="protein sequence ID" value="KAJ0021732.1"/>
    <property type="molecule type" value="Genomic_DNA"/>
</dbReference>
<protein>
    <submittedName>
        <fullName evidence="1">Uncharacterized protein</fullName>
    </submittedName>
</protein>
<keyword evidence="2" id="KW-1185">Reference proteome</keyword>
<organism evidence="1 2">
    <name type="scientific">Pistacia integerrima</name>
    <dbReference type="NCBI Taxonomy" id="434235"/>
    <lineage>
        <taxon>Eukaryota</taxon>
        <taxon>Viridiplantae</taxon>
        <taxon>Streptophyta</taxon>
        <taxon>Embryophyta</taxon>
        <taxon>Tracheophyta</taxon>
        <taxon>Spermatophyta</taxon>
        <taxon>Magnoliopsida</taxon>
        <taxon>eudicotyledons</taxon>
        <taxon>Gunneridae</taxon>
        <taxon>Pentapetalae</taxon>
        <taxon>rosids</taxon>
        <taxon>malvids</taxon>
        <taxon>Sapindales</taxon>
        <taxon>Anacardiaceae</taxon>
        <taxon>Pistacia</taxon>
    </lineage>
</organism>
<proteinExistence type="predicted"/>
<reference evidence="2" key="1">
    <citation type="journal article" date="2023" name="G3 (Bethesda)">
        <title>Genome assembly and association tests identify interacting loci associated with vigor, precocity, and sex in interspecific pistachio rootstocks.</title>
        <authorList>
            <person name="Palmer W."/>
            <person name="Jacygrad E."/>
            <person name="Sagayaradj S."/>
            <person name="Cavanaugh K."/>
            <person name="Han R."/>
            <person name="Bertier L."/>
            <person name="Beede B."/>
            <person name="Kafkas S."/>
            <person name="Golino D."/>
            <person name="Preece J."/>
            <person name="Michelmore R."/>
        </authorList>
    </citation>
    <scope>NUCLEOTIDE SEQUENCE [LARGE SCALE GENOMIC DNA]</scope>
</reference>
<name>A0ACC0XT46_9ROSI</name>
<evidence type="ECO:0000313" key="1">
    <source>
        <dbReference type="EMBL" id="KAJ0021732.1"/>
    </source>
</evidence>
<accession>A0ACC0XT46</accession>